<dbReference type="SMART" id="SM00220">
    <property type="entry name" value="S_TKc"/>
    <property type="match status" value="1"/>
</dbReference>
<evidence type="ECO:0000256" key="4">
    <source>
        <dbReference type="ARBA" id="ARBA00022741"/>
    </source>
</evidence>
<accession>A0A7L9FGY2</accession>
<evidence type="ECO:0000259" key="7">
    <source>
        <dbReference type="PROSITE" id="PS50011"/>
    </source>
</evidence>
<protein>
    <recommendedName>
        <fullName evidence="1">non-specific serine/threonine protein kinase</fullName>
        <ecNumber evidence="1">2.7.11.1</ecNumber>
    </recommendedName>
</protein>
<keyword evidence="2" id="KW-0723">Serine/threonine-protein kinase</keyword>
<dbReference type="InterPro" id="IPR000719">
    <property type="entry name" value="Prot_kinase_dom"/>
</dbReference>
<evidence type="ECO:0000313" key="9">
    <source>
        <dbReference type="Proteomes" id="UP000594121"/>
    </source>
</evidence>
<organism evidence="8 9">
    <name type="scientific">Infirmifilum lucidum</name>
    <dbReference type="NCBI Taxonomy" id="2776706"/>
    <lineage>
        <taxon>Archaea</taxon>
        <taxon>Thermoproteota</taxon>
        <taxon>Thermoprotei</taxon>
        <taxon>Thermofilales</taxon>
        <taxon>Thermofilaceae</taxon>
        <taxon>Infirmifilum</taxon>
    </lineage>
</organism>
<dbReference type="Gene3D" id="1.10.510.10">
    <property type="entry name" value="Transferase(Phosphotransferase) domain 1"/>
    <property type="match status" value="1"/>
</dbReference>
<keyword evidence="3" id="KW-0808">Transferase</keyword>
<reference evidence="8 9" key="1">
    <citation type="submission" date="2020-10" db="EMBL/GenBank/DDBJ databases">
        <title>Thermofilum lucidum 3507LT sp. nov. a novel member of Thermofilaceae family isolated from Chile hot spring, and proposal of description order Thermofilales.</title>
        <authorList>
            <person name="Zayulina K.S."/>
            <person name="Elcheninov A.G."/>
            <person name="Toshchakov S.V."/>
            <person name="Kublanov I.V."/>
        </authorList>
    </citation>
    <scope>NUCLEOTIDE SEQUENCE [LARGE SCALE GENOMIC DNA]</scope>
    <source>
        <strain evidence="8 9">3507LT</strain>
    </source>
</reference>
<dbReference type="InterPro" id="IPR017441">
    <property type="entry name" value="Protein_kinase_ATP_BS"/>
</dbReference>
<dbReference type="PROSITE" id="PS00107">
    <property type="entry name" value="PROTEIN_KINASE_ATP"/>
    <property type="match status" value="1"/>
</dbReference>
<dbReference type="InParanoid" id="A0A7L9FGY2"/>
<dbReference type="SUPFAM" id="SSF56112">
    <property type="entry name" value="Protein kinase-like (PK-like)"/>
    <property type="match status" value="1"/>
</dbReference>
<dbReference type="RefSeq" id="WP_192818949.1">
    <property type="nucleotide sequence ID" value="NZ_CP062310.1"/>
</dbReference>
<feature type="domain" description="Protein kinase" evidence="7">
    <location>
        <begin position="10"/>
        <end position="255"/>
    </location>
</feature>
<evidence type="ECO:0000256" key="6">
    <source>
        <dbReference type="ARBA" id="ARBA00022840"/>
    </source>
</evidence>
<keyword evidence="9" id="KW-1185">Reference proteome</keyword>
<dbReference type="GO" id="GO:0004674">
    <property type="term" value="F:protein serine/threonine kinase activity"/>
    <property type="evidence" value="ECO:0007669"/>
    <property type="project" value="UniProtKB-KW"/>
</dbReference>
<dbReference type="PANTHER" id="PTHR11042">
    <property type="entry name" value="EUKARYOTIC TRANSLATION INITIATION FACTOR 2-ALPHA KINASE EIF2-ALPHA KINASE -RELATED"/>
    <property type="match status" value="1"/>
</dbReference>
<dbReference type="InterPro" id="IPR050339">
    <property type="entry name" value="CC_SR_Kinase"/>
</dbReference>
<dbReference type="GO" id="GO:0005737">
    <property type="term" value="C:cytoplasm"/>
    <property type="evidence" value="ECO:0007669"/>
    <property type="project" value="TreeGrafter"/>
</dbReference>
<evidence type="ECO:0000256" key="3">
    <source>
        <dbReference type="ARBA" id="ARBA00022679"/>
    </source>
</evidence>
<keyword evidence="6" id="KW-0067">ATP-binding</keyword>
<dbReference type="GO" id="GO:0005524">
    <property type="term" value="F:ATP binding"/>
    <property type="evidence" value="ECO:0007669"/>
    <property type="project" value="UniProtKB-KW"/>
</dbReference>
<dbReference type="KEGG" id="thel:IG193_00480"/>
<proteinExistence type="predicted"/>
<keyword evidence="5 8" id="KW-0418">Kinase</keyword>
<keyword evidence="4" id="KW-0547">Nucleotide-binding</keyword>
<dbReference type="Pfam" id="PF00069">
    <property type="entry name" value="Pkinase"/>
    <property type="match status" value="1"/>
</dbReference>
<name>A0A7L9FGY2_9CREN</name>
<evidence type="ECO:0000313" key="8">
    <source>
        <dbReference type="EMBL" id="QOJ78977.1"/>
    </source>
</evidence>
<sequence>MSYGRLKGGFEVLEKVGEGGFAEVYKVRRVSDGRVFALKVPKSGVDRGYLGRVLGVHRKLLNVEHPNIVRVYEVGAGEEPYILLEYIDPSSNLGGVVGRRKVELEEAARIVYDVMKALVFARQVLDIKAHMDLCPSNIFVVEGTAKVSDFDSAYWADISYSSFRTHFDYAPPDASEEALQDERFLETYDAFALGVIFLELVEGRRGLRARILASREELLEKLPIPLRAALRRMVDPVYTGRISVAEAIPFFEDYLEATNYKVQVVRLVVEYLDLLENLRWKMRKEGAKLSARELEELKALEGTVERAVQALKSEGGGVDALIADARLKMDALRGKLHK</sequence>
<dbReference type="PROSITE" id="PS50011">
    <property type="entry name" value="PROTEIN_KINASE_DOM"/>
    <property type="match status" value="1"/>
</dbReference>
<dbReference type="InterPro" id="IPR011009">
    <property type="entry name" value="Kinase-like_dom_sf"/>
</dbReference>
<gene>
    <name evidence="8" type="ORF">IG193_00480</name>
</gene>
<dbReference type="PANTHER" id="PTHR11042:SF160">
    <property type="entry name" value="EUKARYOTIC TRANSLATION INITIATION FACTOR 2-ALPHA KINASE 1"/>
    <property type="match status" value="1"/>
</dbReference>
<dbReference type="EC" id="2.7.11.1" evidence="1"/>
<dbReference type="GO" id="GO:0006950">
    <property type="term" value="P:response to stress"/>
    <property type="evidence" value="ECO:0007669"/>
    <property type="project" value="UniProtKB-ARBA"/>
</dbReference>
<evidence type="ECO:0000256" key="5">
    <source>
        <dbReference type="ARBA" id="ARBA00022777"/>
    </source>
</evidence>
<dbReference type="Proteomes" id="UP000594121">
    <property type="component" value="Chromosome"/>
</dbReference>
<dbReference type="Gene3D" id="3.30.200.20">
    <property type="entry name" value="Phosphorylase Kinase, domain 1"/>
    <property type="match status" value="1"/>
</dbReference>
<evidence type="ECO:0000256" key="1">
    <source>
        <dbReference type="ARBA" id="ARBA00012513"/>
    </source>
</evidence>
<evidence type="ECO:0000256" key="2">
    <source>
        <dbReference type="ARBA" id="ARBA00022527"/>
    </source>
</evidence>
<dbReference type="EMBL" id="CP062310">
    <property type="protein sequence ID" value="QOJ78977.1"/>
    <property type="molecule type" value="Genomic_DNA"/>
</dbReference>
<dbReference type="GO" id="GO:0006796">
    <property type="term" value="P:phosphate-containing compound metabolic process"/>
    <property type="evidence" value="ECO:0007669"/>
    <property type="project" value="UniProtKB-ARBA"/>
</dbReference>
<dbReference type="AlphaFoldDB" id="A0A7L9FGY2"/>
<dbReference type="GeneID" id="59148326"/>
<dbReference type="GO" id="GO:0006417">
    <property type="term" value="P:regulation of translation"/>
    <property type="evidence" value="ECO:0007669"/>
    <property type="project" value="UniProtKB-ARBA"/>
</dbReference>